<evidence type="ECO:0000313" key="1">
    <source>
        <dbReference type="EMBL" id="JAD35242.1"/>
    </source>
</evidence>
<accession>A0A0A8ZK51</accession>
<reference evidence="1" key="1">
    <citation type="submission" date="2014-09" db="EMBL/GenBank/DDBJ databases">
        <authorList>
            <person name="Magalhaes I.L.F."/>
            <person name="Oliveira U."/>
            <person name="Santos F.R."/>
            <person name="Vidigal T.H.D.A."/>
            <person name="Brescovit A.D."/>
            <person name="Santos A.J."/>
        </authorList>
    </citation>
    <scope>NUCLEOTIDE SEQUENCE</scope>
    <source>
        <tissue evidence="1">Shoot tissue taken approximately 20 cm above the soil surface</tissue>
    </source>
</reference>
<protein>
    <submittedName>
        <fullName evidence="1">Uncharacterized protein</fullName>
    </submittedName>
</protein>
<name>A0A0A8ZK51_ARUDO</name>
<organism evidence="1">
    <name type="scientific">Arundo donax</name>
    <name type="common">Giant reed</name>
    <name type="synonym">Donax arundinaceus</name>
    <dbReference type="NCBI Taxonomy" id="35708"/>
    <lineage>
        <taxon>Eukaryota</taxon>
        <taxon>Viridiplantae</taxon>
        <taxon>Streptophyta</taxon>
        <taxon>Embryophyta</taxon>
        <taxon>Tracheophyta</taxon>
        <taxon>Spermatophyta</taxon>
        <taxon>Magnoliopsida</taxon>
        <taxon>Liliopsida</taxon>
        <taxon>Poales</taxon>
        <taxon>Poaceae</taxon>
        <taxon>PACMAD clade</taxon>
        <taxon>Arundinoideae</taxon>
        <taxon>Arundineae</taxon>
        <taxon>Arundo</taxon>
    </lineage>
</organism>
<dbReference type="AlphaFoldDB" id="A0A0A8ZK51"/>
<proteinExistence type="predicted"/>
<reference evidence="1" key="2">
    <citation type="journal article" date="2015" name="Data Brief">
        <title>Shoot transcriptome of the giant reed, Arundo donax.</title>
        <authorList>
            <person name="Barrero R.A."/>
            <person name="Guerrero F.D."/>
            <person name="Moolhuijzen P."/>
            <person name="Goolsby J.A."/>
            <person name="Tidwell J."/>
            <person name="Bellgard S.E."/>
            <person name="Bellgard M.I."/>
        </authorList>
    </citation>
    <scope>NUCLEOTIDE SEQUENCE</scope>
    <source>
        <tissue evidence="1">Shoot tissue taken approximately 20 cm above the soil surface</tissue>
    </source>
</reference>
<sequence length="28" mass="3316">MYLCSINMHADYIPYVFTWLPVDEALLP</sequence>
<dbReference type="EMBL" id="GBRH01262653">
    <property type="protein sequence ID" value="JAD35242.1"/>
    <property type="molecule type" value="Transcribed_RNA"/>
</dbReference>